<feature type="repeat" description="WD" evidence="4">
    <location>
        <begin position="81"/>
        <end position="115"/>
    </location>
</feature>
<reference evidence="5" key="1">
    <citation type="submission" date="2016-06" db="UniProtKB">
        <authorList>
            <consortium name="WormBaseParasite"/>
        </authorList>
    </citation>
    <scope>IDENTIFICATION</scope>
</reference>
<dbReference type="InterPro" id="IPR015943">
    <property type="entry name" value="WD40/YVTN_repeat-like_dom_sf"/>
</dbReference>
<feature type="repeat" description="WD" evidence="4">
    <location>
        <begin position="41"/>
        <end position="74"/>
    </location>
</feature>
<proteinExistence type="predicted"/>
<evidence type="ECO:0000256" key="3">
    <source>
        <dbReference type="ARBA" id="ARBA00022737"/>
    </source>
</evidence>
<sequence length="350" mass="39665">LDNGTTYSRGEVPELGEVADPVPIKLPQQRAFYRSQPLLVYRGHDGVVTELAWSKNLFLLSTGMDRQVRLWHVSRCECLCVFSHSDTVPAIVFHPKDDRYFLSGSLDGKLRLWNIPDKKVRFWVDPKTIITCACFACDGTKVVIGSYDGRVMFFNTELTYITFINVKSSSSRGRQCRVTAIELLVTSNDSRVRLIDARDYHTLCKYRGFVNESSQIRASFSPTARYIISGSENCFFYIWRKQMDFLNVSRFSTSQSIKAHDAAVTVAIFLPNPGLLLDKRLRRWNSARRRTGGDLRLRSYLGDSKAGIGPNSRHMPYLGEVIVSADSRGCIRVLKNRVHKTAAWSESAAT</sequence>
<organism evidence="5">
    <name type="scientific">Schistocephalus solidus</name>
    <name type="common">Tapeworm</name>
    <dbReference type="NCBI Taxonomy" id="70667"/>
    <lineage>
        <taxon>Eukaryota</taxon>
        <taxon>Metazoa</taxon>
        <taxon>Spiralia</taxon>
        <taxon>Lophotrochozoa</taxon>
        <taxon>Platyhelminthes</taxon>
        <taxon>Cestoda</taxon>
        <taxon>Eucestoda</taxon>
        <taxon>Diphyllobothriidea</taxon>
        <taxon>Diphyllobothriidae</taxon>
        <taxon>Schistocephalus</taxon>
    </lineage>
</organism>
<dbReference type="PROSITE" id="PS50082">
    <property type="entry name" value="WD_REPEATS_2"/>
    <property type="match status" value="2"/>
</dbReference>
<keyword evidence="2 4" id="KW-0853">WD repeat</keyword>
<dbReference type="InterPro" id="IPR040324">
    <property type="entry name" value="WDR44/Dgr2"/>
</dbReference>
<evidence type="ECO:0000256" key="2">
    <source>
        <dbReference type="ARBA" id="ARBA00022574"/>
    </source>
</evidence>
<evidence type="ECO:0000256" key="1">
    <source>
        <dbReference type="ARBA" id="ARBA00021207"/>
    </source>
</evidence>
<dbReference type="SUPFAM" id="SSF50978">
    <property type="entry name" value="WD40 repeat-like"/>
    <property type="match status" value="1"/>
</dbReference>
<dbReference type="InterPro" id="IPR001680">
    <property type="entry name" value="WD40_rpt"/>
</dbReference>
<dbReference type="WBParaSite" id="SSLN_0000950801-mRNA-1">
    <property type="protein sequence ID" value="SSLN_0000950801-mRNA-1"/>
    <property type="gene ID" value="SSLN_0000950801"/>
</dbReference>
<dbReference type="PANTHER" id="PTHR14221">
    <property type="entry name" value="WD REPEAT DOMAIN 44"/>
    <property type="match status" value="1"/>
</dbReference>
<dbReference type="Pfam" id="PF00400">
    <property type="entry name" value="WD40"/>
    <property type="match status" value="4"/>
</dbReference>
<dbReference type="PROSITE" id="PS50294">
    <property type="entry name" value="WD_REPEATS_REGION"/>
    <property type="match status" value="2"/>
</dbReference>
<dbReference type="Gene3D" id="2.130.10.10">
    <property type="entry name" value="YVTN repeat-like/Quinoprotein amine dehydrogenase"/>
    <property type="match status" value="1"/>
</dbReference>
<dbReference type="PANTHER" id="PTHR14221:SF0">
    <property type="entry name" value="WD REPEAT-CONTAINING PROTEIN 44"/>
    <property type="match status" value="1"/>
</dbReference>
<protein>
    <recommendedName>
        <fullName evidence="1">WD repeat-containing protein 44</fullName>
    </recommendedName>
</protein>
<accession>A0A183SY61</accession>
<dbReference type="AlphaFoldDB" id="A0A183SY61"/>
<evidence type="ECO:0000313" key="5">
    <source>
        <dbReference type="WBParaSite" id="SSLN_0000950801-mRNA-1"/>
    </source>
</evidence>
<name>A0A183SY61_SCHSO</name>
<dbReference type="SMART" id="SM00320">
    <property type="entry name" value="WD40"/>
    <property type="match status" value="5"/>
</dbReference>
<keyword evidence="3" id="KW-0677">Repeat</keyword>
<dbReference type="InterPro" id="IPR036322">
    <property type="entry name" value="WD40_repeat_dom_sf"/>
</dbReference>
<evidence type="ECO:0000256" key="4">
    <source>
        <dbReference type="PROSITE-ProRule" id="PRU00221"/>
    </source>
</evidence>